<proteinExistence type="predicted"/>
<evidence type="ECO:0008006" key="3">
    <source>
        <dbReference type="Google" id="ProtNLM"/>
    </source>
</evidence>
<evidence type="ECO:0000313" key="2">
    <source>
        <dbReference type="Proteomes" id="UP000176951"/>
    </source>
</evidence>
<dbReference type="EMBL" id="MHSW01000034">
    <property type="protein sequence ID" value="OHA50570.1"/>
    <property type="molecule type" value="Genomic_DNA"/>
</dbReference>
<organism evidence="1 2">
    <name type="scientific">Candidatus Terrybacteria bacterium RIFCSPLOWO2_01_FULL_40_23</name>
    <dbReference type="NCBI Taxonomy" id="1802366"/>
    <lineage>
        <taxon>Bacteria</taxon>
        <taxon>Candidatus Terryibacteriota</taxon>
    </lineage>
</organism>
<name>A0A1G2PQF3_9BACT</name>
<dbReference type="AlphaFoldDB" id="A0A1G2PQF3"/>
<sequence length="67" mass="8128">MFNKQCLELKEKLNSINGEITKIDDRNRLKETKPHEKITYMEEDNIEELQKEREDILKQMKKFGCEI</sequence>
<comment type="caution">
    <text evidence="1">The sequence shown here is derived from an EMBL/GenBank/DDBJ whole genome shotgun (WGS) entry which is preliminary data.</text>
</comment>
<protein>
    <recommendedName>
        <fullName evidence="3">Valyl-tRNA synthetase tRNA-binding arm domain-containing protein</fullName>
    </recommendedName>
</protein>
<dbReference type="Proteomes" id="UP000176951">
    <property type="component" value="Unassembled WGS sequence"/>
</dbReference>
<reference evidence="1 2" key="1">
    <citation type="journal article" date="2016" name="Nat. Commun.">
        <title>Thousands of microbial genomes shed light on interconnected biogeochemical processes in an aquifer system.</title>
        <authorList>
            <person name="Anantharaman K."/>
            <person name="Brown C.T."/>
            <person name="Hug L.A."/>
            <person name="Sharon I."/>
            <person name="Castelle C.J."/>
            <person name="Probst A.J."/>
            <person name="Thomas B.C."/>
            <person name="Singh A."/>
            <person name="Wilkins M.J."/>
            <person name="Karaoz U."/>
            <person name="Brodie E.L."/>
            <person name="Williams K.H."/>
            <person name="Hubbard S.S."/>
            <person name="Banfield J.F."/>
        </authorList>
    </citation>
    <scope>NUCLEOTIDE SEQUENCE [LARGE SCALE GENOMIC DNA]</scope>
</reference>
<evidence type="ECO:0000313" key="1">
    <source>
        <dbReference type="EMBL" id="OHA50570.1"/>
    </source>
</evidence>
<accession>A0A1G2PQF3</accession>
<gene>
    <name evidence="1" type="ORF">A3A97_03310</name>
</gene>